<keyword evidence="3" id="KW-0378">Hydrolase</keyword>
<evidence type="ECO:0000256" key="2">
    <source>
        <dbReference type="ARBA" id="ARBA00022723"/>
    </source>
</evidence>
<gene>
    <name evidence="6" type="ORF">C5C40_03855</name>
</gene>
<keyword evidence="2" id="KW-0479">Metal-binding</keyword>
<feature type="domain" description="PIN" evidence="5">
    <location>
        <begin position="27"/>
        <end position="173"/>
    </location>
</feature>
<dbReference type="InterPro" id="IPR029060">
    <property type="entry name" value="PIN-like_dom_sf"/>
</dbReference>
<accession>A0ABX5AEN7</accession>
<dbReference type="Proteomes" id="UP000239698">
    <property type="component" value="Unassembled WGS sequence"/>
</dbReference>
<evidence type="ECO:0000256" key="4">
    <source>
        <dbReference type="ARBA" id="ARBA00022842"/>
    </source>
</evidence>
<dbReference type="SUPFAM" id="SSF88723">
    <property type="entry name" value="PIN domain-like"/>
    <property type="match status" value="1"/>
</dbReference>
<evidence type="ECO:0000256" key="3">
    <source>
        <dbReference type="ARBA" id="ARBA00022801"/>
    </source>
</evidence>
<keyword evidence="7" id="KW-1185">Reference proteome</keyword>
<comment type="caution">
    <text evidence="6">The sequence shown here is derived from an EMBL/GenBank/DDBJ whole genome shotgun (WGS) entry which is preliminary data.</text>
</comment>
<dbReference type="Gene3D" id="3.40.50.1010">
    <property type="entry name" value="5'-nuclease"/>
    <property type="match status" value="1"/>
</dbReference>
<evidence type="ECO:0000256" key="1">
    <source>
        <dbReference type="ARBA" id="ARBA00022722"/>
    </source>
</evidence>
<keyword evidence="4" id="KW-0460">Magnesium</keyword>
<evidence type="ECO:0000313" key="6">
    <source>
        <dbReference type="EMBL" id="PPH79082.1"/>
    </source>
</evidence>
<dbReference type="RefSeq" id="WP_097167915.1">
    <property type="nucleotide sequence ID" value="NZ_PSUP01000037.1"/>
</dbReference>
<evidence type="ECO:0000259" key="5">
    <source>
        <dbReference type="Pfam" id="PF01850"/>
    </source>
</evidence>
<dbReference type="EMBL" id="PSVT01000004">
    <property type="protein sequence ID" value="PPH79082.1"/>
    <property type="molecule type" value="Genomic_DNA"/>
</dbReference>
<dbReference type="Pfam" id="PF01850">
    <property type="entry name" value="PIN"/>
    <property type="match status" value="1"/>
</dbReference>
<protein>
    <submittedName>
        <fullName evidence="6">PIN domain-containing protein</fullName>
    </submittedName>
</protein>
<keyword evidence="1" id="KW-0540">Nuclease</keyword>
<reference evidence="6 7" key="1">
    <citation type="submission" date="2018-02" db="EMBL/GenBank/DDBJ databases">
        <title>Bacteriophage NCPPB3778 and a type I-E CRISPR drive the evolution of the US Biological Select Agent, Rathayibacter toxicus.</title>
        <authorList>
            <person name="Davis E.W.II."/>
            <person name="Tabima J.F."/>
            <person name="Weisberg A.J."/>
            <person name="Lopes L.D."/>
            <person name="Wiseman M.S."/>
            <person name="Wiseman M.S."/>
            <person name="Pupko T."/>
            <person name="Belcher M.S."/>
            <person name="Sechler A.J."/>
            <person name="Tancos M.A."/>
            <person name="Schroeder B.K."/>
            <person name="Murray T.D."/>
            <person name="Luster D.G."/>
            <person name="Schneider W.L."/>
            <person name="Rogers E."/>
            <person name="Andreote F.D."/>
            <person name="Grunwald N.J."/>
            <person name="Putnam M.L."/>
            <person name="Chang J.H."/>
        </authorList>
    </citation>
    <scope>NUCLEOTIDE SEQUENCE [LARGE SCALE GENOMIC DNA]</scope>
    <source>
        <strain evidence="6 7">AY1D6</strain>
    </source>
</reference>
<dbReference type="InterPro" id="IPR002716">
    <property type="entry name" value="PIN_dom"/>
</dbReference>
<organism evidence="6 7">
    <name type="scientific">Rathayibacter rathayi</name>
    <name type="common">Corynebacterium rathayi</name>
    <dbReference type="NCBI Taxonomy" id="33887"/>
    <lineage>
        <taxon>Bacteria</taxon>
        <taxon>Bacillati</taxon>
        <taxon>Actinomycetota</taxon>
        <taxon>Actinomycetes</taxon>
        <taxon>Micrococcales</taxon>
        <taxon>Microbacteriaceae</taxon>
        <taxon>Rathayibacter</taxon>
    </lineage>
</organism>
<sequence>MPAGRPALSRNVYSYQNPALILPSEVALDTSFVVNVLVTTESLHAASRAFMLDLVGNNSTIFYNRLLELELAEIAFKIAVKEQHGPSAWPRLRADGRVRRRAGRLSKDLLNAWSDLLATVPHLRVELDEVADLVLTNMTAYGLASYDAAHAATATYVGANGLVTNDAGFGHVDATELALYVDASRVRSCRRHRGGR</sequence>
<name>A0ABX5AEN7_RATRA</name>
<evidence type="ECO:0000313" key="7">
    <source>
        <dbReference type="Proteomes" id="UP000239698"/>
    </source>
</evidence>
<proteinExistence type="predicted"/>